<evidence type="ECO:0000256" key="3">
    <source>
        <dbReference type="ARBA" id="ARBA00023186"/>
    </source>
</evidence>
<evidence type="ECO:0000256" key="2">
    <source>
        <dbReference type="ARBA" id="ARBA00022946"/>
    </source>
</evidence>
<proteinExistence type="inferred from homology"/>
<reference evidence="4 5" key="1">
    <citation type="submission" date="2023-09" db="EMBL/GenBank/DDBJ databases">
        <title>Thioclava shenzhenensis sp. nov., a multidrug resistant bacteria-antagonizing species isolated from coastal seawater.</title>
        <authorList>
            <person name="Long M."/>
        </authorList>
    </citation>
    <scope>NUCLEOTIDE SEQUENCE [LARGE SCALE GENOMIC DNA]</scope>
    <source>
        <strain evidence="4 5">FTW29</strain>
    </source>
</reference>
<sequence>MSTWTAKRFWKETTVTAQDNGFGVALDERAVKTPAKAPFAVPSRALAQAIAAEWEAQEGEIRPETMPLTRAANAAIDKVASQHAEVAAYIAEYGGTDLLCYRATTPAVLAERQAQGWDPLLAWAKDRFGVVLNVTQGLLPVAQPEADLQVLRAHVAALTPFQLSALHDLVGITGSLILGLAVIEGHLQAESAFTLSRIDESFQAEEWGQDEEAHLADMVKKQALLDAERFWLLLHGK</sequence>
<evidence type="ECO:0000256" key="1">
    <source>
        <dbReference type="ARBA" id="ARBA00008231"/>
    </source>
</evidence>
<dbReference type="PANTHER" id="PTHR21013:SF10">
    <property type="entry name" value="ATP SYNTHASE MITOCHONDRIAL F1 COMPLEX ASSEMBLY FACTOR 2"/>
    <property type="match status" value="1"/>
</dbReference>
<dbReference type="EMBL" id="CP135443">
    <property type="protein sequence ID" value="WRY34307.1"/>
    <property type="molecule type" value="Genomic_DNA"/>
</dbReference>
<protein>
    <submittedName>
        <fullName evidence="4">ATP12 family protein</fullName>
    </submittedName>
</protein>
<dbReference type="InterPro" id="IPR023335">
    <property type="entry name" value="ATP12_ortho_dom_sf"/>
</dbReference>
<comment type="similarity">
    <text evidence="1">Belongs to the ATP12 family.</text>
</comment>
<evidence type="ECO:0000313" key="4">
    <source>
        <dbReference type="EMBL" id="WRY34307.1"/>
    </source>
</evidence>
<dbReference type="InterPro" id="IPR011419">
    <property type="entry name" value="ATP12_ATP_synth-F1-assembly"/>
</dbReference>
<keyword evidence="3" id="KW-0143">Chaperone</keyword>
<dbReference type="PANTHER" id="PTHR21013">
    <property type="entry name" value="ATP SYNTHASE MITOCHONDRIAL F1 COMPLEX ASSEMBLY FACTOR 2/ATP12 PROTEIN, MITOCHONDRIAL PRECURSOR"/>
    <property type="match status" value="1"/>
</dbReference>
<dbReference type="InterPro" id="IPR042272">
    <property type="entry name" value="ATP12_ATP_synth-F1-assembly_N"/>
</dbReference>
<dbReference type="Pfam" id="PF07542">
    <property type="entry name" value="ATP12"/>
    <property type="match status" value="1"/>
</dbReference>
<dbReference type="Gene3D" id="3.30.2180.10">
    <property type="entry name" value="ATP12-like"/>
    <property type="match status" value="1"/>
</dbReference>
<name>A0ABZ1DZT8_9RHOB</name>
<accession>A0ABZ1DZT8</accession>
<keyword evidence="2" id="KW-0809">Transit peptide</keyword>
<organism evidence="4 5">
    <name type="scientific">Thioclava litoralis</name>
    <dbReference type="NCBI Taxonomy" id="3076557"/>
    <lineage>
        <taxon>Bacteria</taxon>
        <taxon>Pseudomonadati</taxon>
        <taxon>Pseudomonadota</taxon>
        <taxon>Alphaproteobacteria</taxon>
        <taxon>Rhodobacterales</taxon>
        <taxon>Paracoccaceae</taxon>
        <taxon>Thioclava</taxon>
    </lineage>
</organism>
<dbReference type="SUPFAM" id="SSF160909">
    <property type="entry name" value="ATP12-like"/>
    <property type="match status" value="1"/>
</dbReference>
<dbReference type="Proteomes" id="UP001623290">
    <property type="component" value="Chromosome"/>
</dbReference>
<gene>
    <name evidence="4" type="ORF">RPE78_03200</name>
</gene>
<evidence type="ECO:0000313" key="5">
    <source>
        <dbReference type="Proteomes" id="UP001623290"/>
    </source>
</evidence>
<keyword evidence="5" id="KW-1185">Reference proteome</keyword>
<dbReference type="Gene3D" id="1.10.3580.10">
    <property type="entry name" value="ATP12 ATPase"/>
    <property type="match status" value="1"/>
</dbReference>
<dbReference type="RefSeq" id="WP_406721229.1">
    <property type="nucleotide sequence ID" value="NZ_CP135443.1"/>
</dbReference>